<sequence>MSASASEATSSSSSSVPRKLSDSSGSGSSMFCKPSAVLIGSLVLSLSFLPILRGRRS</sequence>
<dbReference type="EMBL" id="ML737789">
    <property type="protein sequence ID" value="KAE8360126.1"/>
    <property type="molecule type" value="Genomic_DNA"/>
</dbReference>
<accession>A0A5N6ZT69</accession>
<evidence type="ECO:0000256" key="1">
    <source>
        <dbReference type="SAM" id="MobiDB-lite"/>
    </source>
</evidence>
<evidence type="ECO:0000313" key="3">
    <source>
        <dbReference type="EMBL" id="KAE8360126.1"/>
    </source>
</evidence>
<keyword evidence="2" id="KW-0812">Transmembrane</keyword>
<keyword evidence="2" id="KW-0472">Membrane</keyword>
<dbReference type="AlphaFoldDB" id="A0A5N6ZT69"/>
<feature type="region of interest" description="Disordered" evidence="1">
    <location>
        <begin position="1"/>
        <end position="29"/>
    </location>
</feature>
<keyword evidence="4" id="KW-1185">Reference proteome</keyword>
<name>A0A5N6ZT69_9EURO</name>
<dbReference type="GeneID" id="43652876"/>
<dbReference type="RefSeq" id="XP_031923207.1">
    <property type="nucleotide sequence ID" value="XM_032068430.1"/>
</dbReference>
<evidence type="ECO:0000313" key="4">
    <source>
        <dbReference type="Proteomes" id="UP000326268"/>
    </source>
</evidence>
<organism evidence="3 4">
    <name type="scientific">Aspergillus caelatus</name>
    <dbReference type="NCBI Taxonomy" id="61420"/>
    <lineage>
        <taxon>Eukaryota</taxon>
        <taxon>Fungi</taxon>
        <taxon>Dikarya</taxon>
        <taxon>Ascomycota</taxon>
        <taxon>Pezizomycotina</taxon>
        <taxon>Eurotiomycetes</taxon>
        <taxon>Eurotiomycetidae</taxon>
        <taxon>Eurotiales</taxon>
        <taxon>Aspergillaceae</taxon>
        <taxon>Aspergillus</taxon>
        <taxon>Aspergillus subgen. Circumdati</taxon>
    </lineage>
</organism>
<proteinExistence type="predicted"/>
<reference evidence="3 4" key="1">
    <citation type="submission" date="2019-04" db="EMBL/GenBank/DDBJ databases">
        <title>Friends and foes A comparative genomics studyof 23 Aspergillus species from section Flavi.</title>
        <authorList>
            <consortium name="DOE Joint Genome Institute"/>
            <person name="Kjaerbolling I."/>
            <person name="Vesth T."/>
            <person name="Frisvad J.C."/>
            <person name="Nybo J.L."/>
            <person name="Theobald S."/>
            <person name="Kildgaard S."/>
            <person name="Isbrandt T."/>
            <person name="Kuo A."/>
            <person name="Sato A."/>
            <person name="Lyhne E.K."/>
            <person name="Kogle M.E."/>
            <person name="Wiebenga A."/>
            <person name="Kun R.S."/>
            <person name="Lubbers R.J."/>
            <person name="Makela M.R."/>
            <person name="Barry K."/>
            <person name="Chovatia M."/>
            <person name="Clum A."/>
            <person name="Daum C."/>
            <person name="Haridas S."/>
            <person name="He G."/>
            <person name="LaButti K."/>
            <person name="Lipzen A."/>
            <person name="Mondo S."/>
            <person name="Riley R."/>
            <person name="Salamov A."/>
            <person name="Simmons B.A."/>
            <person name="Magnuson J.K."/>
            <person name="Henrissat B."/>
            <person name="Mortensen U.H."/>
            <person name="Larsen T.O."/>
            <person name="Devries R.P."/>
            <person name="Grigoriev I.V."/>
            <person name="Machida M."/>
            <person name="Baker S.E."/>
            <person name="Andersen M.R."/>
        </authorList>
    </citation>
    <scope>NUCLEOTIDE SEQUENCE [LARGE SCALE GENOMIC DNA]</scope>
    <source>
        <strain evidence="3 4">CBS 763.97</strain>
    </source>
</reference>
<keyword evidence="2" id="KW-1133">Transmembrane helix</keyword>
<feature type="transmembrane region" description="Helical" evidence="2">
    <location>
        <begin position="35"/>
        <end position="52"/>
    </location>
</feature>
<gene>
    <name evidence="3" type="ORF">BDV27DRAFT_135032</name>
</gene>
<protein>
    <submittedName>
        <fullName evidence="3">Uncharacterized protein</fullName>
    </submittedName>
</protein>
<evidence type="ECO:0000256" key="2">
    <source>
        <dbReference type="SAM" id="Phobius"/>
    </source>
</evidence>
<dbReference type="Proteomes" id="UP000326268">
    <property type="component" value="Unassembled WGS sequence"/>
</dbReference>